<gene>
    <name evidence="14" type="ORF">PEVE_00033187</name>
</gene>
<feature type="domain" description="ShKT" evidence="13">
    <location>
        <begin position="238"/>
        <end position="272"/>
    </location>
</feature>
<evidence type="ECO:0000256" key="1">
    <source>
        <dbReference type="ARBA" id="ARBA00007431"/>
    </source>
</evidence>
<evidence type="ECO:0000256" key="3">
    <source>
        <dbReference type="ARBA" id="ARBA00022656"/>
    </source>
</evidence>
<feature type="domain" description="G protein gamma" evidence="11">
    <location>
        <begin position="8"/>
        <end position="74"/>
    </location>
</feature>
<feature type="disulfide bond" evidence="9">
    <location>
        <begin position="238"/>
        <end position="272"/>
    </location>
</feature>
<dbReference type="SUPFAM" id="SSF48670">
    <property type="entry name" value="Transducin (heterotrimeric G protein), gamma chain"/>
    <property type="match status" value="1"/>
</dbReference>
<dbReference type="PROSITE" id="PS51670">
    <property type="entry name" value="SHKT"/>
    <property type="match status" value="3"/>
</dbReference>
<dbReference type="PANTHER" id="PTHR13809">
    <property type="entry name" value="GUANINE NUCLEOTIDE-BINDING PROTEIN GAMMA SUBUNIT"/>
    <property type="match status" value="1"/>
</dbReference>
<dbReference type="Proteomes" id="UP001159427">
    <property type="component" value="Unassembled WGS sequence"/>
</dbReference>
<evidence type="ECO:0000256" key="6">
    <source>
        <dbReference type="ARBA" id="ARBA00023157"/>
    </source>
</evidence>
<dbReference type="Gene3D" id="4.10.260.10">
    <property type="entry name" value="Transducin (heterotrimeric G protein), gamma chain"/>
    <property type="match status" value="1"/>
</dbReference>
<evidence type="ECO:0000259" key="11">
    <source>
        <dbReference type="PROSITE" id="PS50058"/>
    </source>
</evidence>
<dbReference type="SMART" id="SM00254">
    <property type="entry name" value="ShKT"/>
    <property type="match status" value="4"/>
</dbReference>
<sequence>MSSTPKQNSCTLPSKKSALKETVDLLRMQAKMQRMKVSRSAEELMNYCLENAQDDCLLQGIPTGGNPYKEGKNCPKWGHCQTDEEAPDCMDVHSNCGEWALHGECLTNPSYMRNSCPRSCGICTFGGNGRGSACTFPFFFKNRLVYDCMSFNKKKWCSVTVNYNKDKRWGYCLPKLFKTIKQINSMYLTWGECDDRHRKCSHWRSRGLCEKKAKRMDHWCPWACHKCVPEKLVLDPLCRDCVSSCDTWAKRGLCTSKPVFMFGFCRLTCGLCYNSSSSISVKDRMVKECPAWAEKGYCETYEKFMIRNCRTSCMAGGYVNGKRQLSLRK</sequence>
<proteinExistence type="inferred from homology"/>
<dbReference type="PROSITE" id="PS51092">
    <property type="entry name" value="FN2_2"/>
    <property type="match status" value="1"/>
</dbReference>
<protein>
    <recommendedName>
        <fullName evidence="10">Guanine nucleotide-binding protein subunit gamma</fullName>
    </recommendedName>
</protein>
<evidence type="ECO:0000256" key="10">
    <source>
        <dbReference type="RuleBase" id="RU004973"/>
    </source>
</evidence>
<comment type="function">
    <text evidence="10">Guanine nucleotide-binding proteins (G proteins) are involved as a modulator or transducer in various transmembrane signaling systems. The beta and gamma chains are required for the GTPase activity, for replacement of GDP by GTP, and for G protein-effector interaction.</text>
</comment>
<dbReference type="PRINTS" id="PR00013">
    <property type="entry name" value="FNTYPEII"/>
</dbReference>
<keyword evidence="10" id="KW-0449">Lipoprotein</keyword>
<feature type="domain" description="Fibronectin type-II" evidence="12">
    <location>
        <begin position="129"/>
        <end position="174"/>
    </location>
</feature>
<keyword evidence="4" id="KW-0677">Repeat</keyword>
<comment type="subcellular location">
    <subcellularLocation>
        <location evidence="10">Cell membrane</location>
        <topology evidence="10">Lipid-anchor</topology>
        <orientation evidence="10">Cytoplasmic side</orientation>
    </subcellularLocation>
</comment>
<dbReference type="Pfam" id="PF01549">
    <property type="entry name" value="ShK"/>
    <property type="match status" value="4"/>
</dbReference>
<evidence type="ECO:0000256" key="2">
    <source>
        <dbReference type="ARBA" id="ARBA00022475"/>
    </source>
</evidence>
<dbReference type="InterPro" id="IPR015898">
    <property type="entry name" value="G-protein_gamma-like_dom"/>
</dbReference>
<feature type="domain" description="ShKT" evidence="13">
    <location>
        <begin position="89"/>
        <end position="123"/>
    </location>
</feature>
<dbReference type="InterPro" id="IPR001770">
    <property type="entry name" value="G-protein_gamma"/>
</dbReference>
<dbReference type="SMART" id="SM01224">
    <property type="entry name" value="G_gamma"/>
    <property type="match status" value="1"/>
</dbReference>
<dbReference type="InterPro" id="IPR003582">
    <property type="entry name" value="ShKT_dom"/>
</dbReference>
<keyword evidence="3" id="KW-0800">Toxin</keyword>
<keyword evidence="7 10" id="KW-0807">Transducer</keyword>
<dbReference type="Pfam" id="PF00040">
    <property type="entry name" value="fn2"/>
    <property type="match status" value="1"/>
</dbReference>
<feature type="disulfide bond" evidence="9">
    <location>
        <begin position="193"/>
        <end position="227"/>
    </location>
</feature>
<comment type="caution">
    <text evidence="8">Lacks conserved residue(s) required for the propagation of feature annotation.</text>
</comment>
<keyword evidence="15" id="KW-1185">Reference proteome</keyword>
<dbReference type="PRINTS" id="PR00321">
    <property type="entry name" value="GPROTEING"/>
</dbReference>
<comment type="caution">
    <text evidence="14">The sequence shown here is derived from an EMBL/GenBank/DDBJ whole genome shotgun (WGS) entry which is preliminary data.</text>
</comment>
<keyword evidence="6 9" id="KW-1015">Disulfide bond</keyword>
<dbReference type="InterPro" id="IPR013806">
    <property type="entry name" value="Kringle-like"/>
</dbReference>
<evidence type="ECO:0000256" key="8">
    <source>
        <dbReference type="PROSITE-ProRule" id="PRU00479"/>
    </source>
</evidence>
<dbReference type="Gene3D" id="1.10.10.1940">
    <property type="match status" value="1"/>
</dbReference>
<dbReference type="Pfam" id="PF00631">
    <property type="entry name" value="G-gamma"/>
    <property type="match status" value="1"/>
</dbReference>
<organism evidence="14 15">
    <name type="scientific">Porites evermanni</name>
    <dbReference type="NCBI Taxonomy" id="104178"/>
    <lineage>
        <taxon>Eukaryota</taxon>
        <taxon>Metazoa</taxon>
        <taxon>Cnidaria</taxon>
        <taxon>Anthozoa</taxon>
        <taxon>Hexacorallia</taxon>
        <taxon>Scleractinia</taxon>
        <taxon>Fungiina</taxon>
        <taxon>Poritidae</taxon>
        <taxon>Porites</taxon>
    </lineage>
</organism>
<reference evidence="14 15" key="1">
    <citation type="submission" date="2022-05" db="EMBL/GenBank/DDBJ databases">
        <authorList>
            <consortium name="Genoscope - CEA"/>
            <person name="William W."/>
        </authorList>
    </citation>
    <scope>NUCLEOTIDE SEQUENCE [LARGE SCALE GENOMIC DNA]</scope>
</reference>
<evidence type="ECO:0000259" key="12">
    <source>
        <dbReference type="PROSITE" id="PS51092"/>
    </source>
</evidence>
<dbReference type="Gene3D" id="2.10.10.10">
    <property type="entry name" value="Fibronectin, type II, collagen-binding"/>
    <property type="match status" value="1"/>
</dbReference>
<dbReference type="CDD" id="cd00068">
    <property type="entry name" value="GGL"/>
    <property type="match status" value="1"/>
</dbReference>
<evidence type="ECO:0000256" key="5">
    <source>
        <dbReference type="ARBA" id="ARBA00023136"/>
    </source>
</evidence>
<evidence type="ECO:0000313" key="14">
    <source>
        <dbReference type="EMBL" id="CAH3028112.1"/>
    </source>
</evidence>
<evidence type="ECO:0000313" key="15">
    <source>
        <dbReference type="Proteomes" id="UP001159427"/>
    </source>
</evidence>
<feature type="domain" description="ShKT" evidence="13">
    <location>
        <begin position="193"/>
        <end position="227"/>
    </location>
</feature>
<dbReference type="SMART" id="SM00059">
    <property type="entry name" value="FN2"/>
    <property type="match status" value="1"/>
</dbReference>
<feature type="disulfide bond" evidence="9">
    <location>
        <begin position="89"/>
        <end position="123"/>
    </location>
</feature>
<dbReference type="CDD" id="cd00062">
    <property type="entry name" value="FN2"/>
    <property type="match status" value="1"/>
</dbReference>
<evidence type="ECO:0000256" key="4">
    <source>
        <dbReference type="ARBA" id="ARBA00022737"/>
    </source>
</evidence>
<keyword evidence="5 10" id="KW-0472">Membrane</keyword>
<dbReference type="InterPro" id="IPR036943">
    <property type="entry name" value="FN_type2_sf"/>
</dbReference>
<dbReference type="EMBL" id="CALNXI010000491">
    <property type="protein sequence ID" value="CAH3028112.1"/>
    <property type="molecule type" value="Genomic_DNA"/>
</dbReference>
<dbReference type="SMART" id="SM00224">
    <property type="entry name" value="GGL"/>
    <property type="match status" value="1"/>
</dbReference>
<comment type="subunit">
    <text evidence="10">G proteins are composed of 3 units; alpha, beta and gamma.</text>
</comment>
<comment type="similarity">
    <text evidence="1 10">Belongs to the G protein gamma family.</text>
</comment>
<keyword evidence="2 10" id="KW-1003">Cell membrane</keyword>
<accession>A0ABN8MEK0</accession>
<evidence type="ECO:0000256" key="9">
    <source>
        <dbReference type="PROSITE-ProRule" id="PRU01005"/>
    </source>
</evidence>
<dbReference type="InterPro" id="IPR000562">
    <property type="entry name" value="FN_type2_dom"/>
</dbReference>
<dbReference type="PROSITE" id="PS50058">
    <property type="entry name" value="G_PROTEIN_GAMMA"/>
    <property type="match status" value="1"/>
</dbReference>
<name>A0ABN8MEK0_9CNID</name>
<dbReference type="InterPro" id="IPR036284">
    <property type="entry name" value="GGL_sf"/>
</dbReference>
<dbReference type="SUPFAM" id="SSF57440">
    <property type="entry name" value="Kringle-like"/>
    <property type="match status" value="1"/>
</dbReference>
<evidence type="ECO:0000259" key="13">
    <source>
        <dbReference type="PROSITE" id="PS51670"/>
    </source>
</evidence>
<evidence type="ECO:0000256" key="7">
    <source>
        <dbReference type="ARBA" id="ARBA00023224"/>
    </source>
</evidence>